<dbReference type="EMBL" id="CP023344">
    <property type="protein sequence ID" value="ATC64699.1"/>
    <property type="molecule type" value="Genomic_DNA"/>
</dbReference>
<dbReference type="RefSeq" id="WP_096056330.1">
    <property type="nucleotide sequence ID" value="NZ_CP023344.1"/>
</dbReference>
<dbReference type="InterPro" id="IPR036525">
    <property type="entry name" value="Tubulin/FtsZ_GTPase_sf"/>
</dbReference>
<dbReference type="SUPFAM" id="SSF52490">
    <property type="entry name" value="Tubulin nucleotide-binding domain-like"/>
    <property type="match status" value="1"/>
</dbReference>
<feature type="binding site" evidence="4">
    <location>
        <begin position="27"/>
        <end position="31"/>
    </location>
    <ligand>
        <name>GTP</name>
        <dbReference type="ChEBI" id="CHEBI:37565"/>
    </ligand>
</feature>
<dbReference type="GO" id="GO:0005525">
    <property type="term" value="F:GTP binding"/>
    <property type="evidence" value="ECO:0007669"/>
    <property type="project" value="UniProtKB-UniRule"/>
</dbReference>
<feature type="binding site" evidence="4">
    <location>
        <begin position="114"/>
        <end position="116"/>
    </location>
    <ligand>
        <name>GTP</name>
        <dbReference type="ChEBI" id="CHEBI:37565"/>
    </ligand>
</feature>
<comment type="subunit">
    <text evidence="4">Homodimer. Polymerizes to form a dynamic ring structure in a strictly GTP-dependent manner. Interacts directly with several other division proteins.</text>
</comment>
<dbReference type="InterPro" id="IPR003008">
    <property type="entry name" value="Tubulin_FtsZ_GTPase"/>
</dbReference>
<comment type="function">
    <text evidence="4">Essential cell division protein that forms a contractile ring structure (Z ring) at the future cell division site. The regulation of the ring assembly controls the timing and the location of cell division. One of the functions of the FtsZ ring is to recruit other cell division proteins to the septum to produce a new cell wall between the dividing cells. Binds GTP and shows GTPase activity.</text>
</comment>
<dbReference type="PROSITE" id="PS01134">
    <property type="entry name" value="FTSZ_1"/>
    <property type="match status" value="1"/>
</dbReference>
<evidence type="ECO:0000313" key="9">
    <source>
        <dbReference type="EMBL" id="ATC64699.1"/>
    </source>
</evidence>
<dbReference type="Proteomes" id="UP000217265">
    <property type="component" value="Chromosome"/>
</dbReference>
<dbReference type="NCBIfam" id="TIGR00065">
    <property type="entry name" value="ftsZ"/>
    <property type="match status" value="1"/>
</dbReference>
<accession>A0A290Q7S3</accession>
<dbReference type="InterPro" id="IPR018316">
    <property type="entry name" value="Tubulin/FtsZ_2-layer-sand-dom"/>
</dbReference>
<feature type="binding site" evidence="4">
    <location>
        <position position="193"/>
    </location>
    <ligand>
        <name>GTP</name>
        <dbReference type="ChEBI" id="CHEBI:37565"/>
    </ligand>
</feature>
<dbReference type="InterPro" id="IPR017975">
    <property type="entry name" value="Tubulin_CS"/>
</dbReference>
<keyword evidence="10" id="KW-1185">Reference proteome</keyword>
<protein>
    <recommendedName>
        <fullName evidence="4 5">Cell division protein FtsZ</fullName>
    </recommendedName>
</protein>
<dbReference type="PANTHER" id="PTHR30314:SF3">
    <property type="entry name" value="MITOCHONDRIAL DIVISION PROTEIN FSZA"/>
    <property type="match status" value="1"/>
</dbReference>
<dbReference type="GO" id="GO:0005737">
    <property type="term" value="C:cytoplasm"/>
    <property type="evidence" value="ECO:0007669"/>
    <property type="project" value="UniProtKB-SubCell"/>
</dbReference>
<keyword evidence="3 4" id="KW-0342">GTP-binding</keyword>
<feature type="region of interest" description="Disordered" evidence="6">
    <location>
        <begin position="328"/>
        <end position="361"/>
    </location>
</feature>
<reference evidence="9 10" key="1">
    <citation type="submission" date="2017-09" db="EMBL/GenBank/DDBJ databases">
        <title>Complete genome sequence of Verrucomicrobial strain HZ-65, isolated from freshwater.</title>
        <authorList>
            <person name="Choi A."/>
        </authorList>
    </citation>
    <scope>NUCLEOTIDE SEQUENCE [LARGE SCALE GENOMIC DNA]</scope>
    <source>
        <strain evidence="9 10">HZ-65</strain>
    </source>
</reference>
<feature type="domain" description="Tubulin/FtsZ GTPase" evidence="7">
    <location>
        <begin position="19"/>
        <end position="211"/>
    </location>
</feature>
<dbReference type="Gene3D" id="3.40.50.1440">
    <property type="entry name" value="Tubulin/FtsZ, GTPase domain"/>
    <property type="match status" value="1"/>
</dbReference>
<dbReference type="InterPro" id="IPR024757">
    <property type="entry name" value="FtsZ_C"/>
</dbReference>
<dbReference type="GO" id="GO:0003924">
    <property type="term" value="F:GTPase activity"/>
    <property type="evidence" value="ECO:0007669"/>
    <property type="project" value="UniProtKB-UniRule"/>
</dbReference>
<dbReference type="GO" id="GO:0005874">
    <property type="term" value="C:microtubule"/>
    <property type="evidence" value="ECO:0007669"/>
    <property type="project" value="InterPro"/>
</dbReference>
<keyword evidence="4" id="KW-0717">Septation</keyword>
<name>A0A290Q7S3_9BACT</name>
<dbReference type="PROSITE" id="PS00227">
    <property type="entry name" value="TUBULIN"/>
    <property type="match status" value="1"/>
</dbReference>
<evidence type="ECO:0000256" key="2">
    <source>
        <dbReference type="ARBA" id="ARBA00022741"/>
    </source>
</evidence>
<gene>
    <name evidence="4 9" type="primary">ftsZ</name>
    <name evidence="9" type="ORF">CMV30_12430</name>
</gene>
<evidence type="ECO:0000256" key="3">
    <source>
        <dbReference type="ARBA" id="ARBA00023134"/>
    </source>
</evidence>
<dbReference type="InterPro" id="IPR045061">
    <property type="entry name" value="FtsZ/CetZ"/>
</dbReference>
<dbReference type="Pfam" id="PF12327">
    <property type="entry name" value="FtsZ_C"/>
    <property type="match status" value="1"/>
</dbReference>
<comment type="similarity">
    <text evidence="1 4">Belongs to the FtsZ family.</text>
</comment>
<dbReference type="CDD" id="cd02201">
    <property type="entry name" value="FtsZ_type1"/>
    <property type="match status" value="1"/>
</dbReference>
<proteinExistence type="inferred from homology"/>
<dbReference type="KEGG" id="vbh:CMV30_12430"/>
<dbReference type="SUPFAM" id="SSF55307">
    <property type="entry name" value="Tubulin C-terminal domain-like"/>
    <property type="match status" value="1"/>
</dbReference>
<evidence type="ECO:0000256" key="4">
    <source>
        <dbReference type="HAMAP-Rule" id="MF_00909"/>
    </source>
</evidence>
<dbReference type="GO" id="GO:0007017">
    <property type="term" value="P:microtubule-based process"/>
    <property type="evidence" value="ECO:0007669"/>
    <property type="project" value="InterPro"/>
</dbReference>
<keyword evidence="4" id="KW-0131">Cell cycle</keyword>
<dbReference type="HAMAP" id="MF_00909">
    <property type="entry name" value="FtsZ"/>
    <property type="match status" value="1"/>
</dbReference>
<keyword evidence="4" id="KW-0963">Cytoplasm</keyword>
<dbReference type="GO" id="GO:0000917">
    <property type="term" value="P:division septum assembly"/>
    <property type="evidence" value="ECO:0007669"/>
    <property type="project" value="UniProtKB-KW"/>
</dbReference>
<dbReference type="InterPro" id="IPR000158">
    <property type="entry name" value="Cell_div_FtsZ"/>
</dbReference>
<dbReference type="AlphaFoldDB" id="A0A290Q7S3"/>
<feature type="binding site" evidence="4">
    <location>
        <position position="149"/>
    </location>
    <ligand>
        <name>GTP</name>
        <dbReference type="ChEBI" id="CHEBI:37565"/>
    </ligand>
</feature>
<dbReference type="SMART" id="SM00865">
    <property type="entry name" value="Tubulin_C"/>
    <property type="match status" value="1"/>
</dbReference>
<dbReference type="PRINTS" id="PR00423">
    <property type="entry name" value="CELLDVISFTSZ"/>
</dbReference>
<dbReference type="Pfam" id="PF00091">
    <property type="entry name" value="Tubulin"/>
    <property type="match status" value="1"/>
</dbReference>
<evidence type="ECO:0000259" key="7">
    <source>
        <dbReference type="SMART" id="SM00864"/>
    </source>
</evidence>
<feature type="domain" description="Tubulin/FtsZ 2-layer sandwich" evidence="8">
    <location>
        <begin position="213"/>
        <end position="331"/>
    </location>
</feature>
<dbReference type="GO" id="GO:0043093">
    <property type="term" value="P:FtsZ-dependent cytokinesis"/>
    <property type="evidence" value="ECO:0007669"/>
    <property type="project" value="UniProtKB-UniRule"/>
</dbReference>
<dbReference type="GO" id="GO:0032153">
    <property type="term" value="C:cell division site"/>
    <property type="evidence" value="ECO:0007669"/>
    <property type="project" value="UniProtKB-UniRule"/>
</dbReference>
<keyword evidence="4 9" id="KW-0132">Cell division</keyword>
<dbReference type="SMART" id="SM00864">
    <property type="entry name" value="Tubulin"/>
    <property type="match status" value="1"/>
</dbReference>
<keyword evidence="2 4" id="KW-0547">Nucleotide-binding</keyword>
<organism evidence="9 10">
    <name type="scientific">Nibricoccus aquaticus</name>
    <dbReference type="NCBI Taxonomy" id="2576891"/>
    <lineage>
        <taxon>Bacteria</taxon>
        <taxon>Pseudomonadati</taxon>
        <taxon>Verrucomicrobiota</taxon>
        <taxon>Opitutia</taxon>
        <taxon>Opitutales</taxon>
        <taxon>Opitutaceae</taxon>
        <taxon>Nibricoccus</taxon>
    </lineage>
</organism>
<evidence type="ECO:0000256" key="6">
    <source>
        <dbReference type="SAM" id="MobiDB-lite"/>
    </source>
</evidence>
<sequence length="445" mass="47126">MTPNELPLTTEILTDRNIAIKLVGVGGAGSNAVDRLKMENLERLQMAVINTDHQALSTSPVQDKILIGTGVTRGLGAGGDPELGREAAEADREKISAVVKDCDLIFLIAGMGGGTGSGAAPIVAEIASETGALVIAFATMPFSFEGGRRIKQAEDGLNALRKVCDAVIPLPNDMLLQEAAEGETALDSFARADAWIGRGVRSIWSMLFRTGLINLDFATLRQVFHQRGGKTLFGLANGSGENAVTDAIENLKLCPLLHTPEFSRKADRLLVNIVGGTDLTLPKVNEIMTAVTDQFGRDSHVIMGAVIDESLQNQVEICVLGTTDLGTRGVSPRRTTPAVRARQTTSPLPVAPGSTSPETATAPAVVASASPFSATAKTSSAPSRTAAPAMAELPLNLHGAKPAQDEFLFGEIERRGFFDKTDRNLFEGQDLDVPTYLRKGIKIAF</sequence>
<evidence type="ECO:0000256" key="1">
    <source>
        <dbReference type="ARBA" id="ARBA00009690"/>
    </source>
</evidence>
<evidence type="ECO:0000259" key="8">
    <source>
        <dbReference type="SMART" id="SM00865"/>
    </source>
</evidence>
<feature type="binding site" evidence="4">
    <location>
        <position position="145"/>
    </location>
    <ligand>
        <name>GTP</name>
        <dbReference type="ChEBI" id="CHEBI:37565"/>
    </ligand>
</feature>
<dbReference type="InterPro" id="IPR020805">
    <property type="entry name" value="Cell_div_FtsZ_CS"/>
</dbReference>
<dbReference type="PANTHER" id="PTHR30314">
    <property type="entry name" value="CELL DIVISION PROTEIN FTSZ-RELATED"/>
    <property type="match status" value="1"/>
</dbReference>
<feature type="compositionally biased region" description="Low complexity" evidence="6">
    <location>
        <begin position="351"/>
        <end position="361"/>
    </location>
</feature>
<dbReference type="OrthoDB" id="9813375at2"/>
<evidence type="ECO:0000256" key="5">
    <source>
        <dbReference type="NCBIfam" id="TIGR00065"/>
    </source>
</evidence>
<dbReference type="GO" id="GO:0051258">
    <property type="term" value="P:protein polymerization"/>
    <property type="evidence" value="ECO:0007669"/>
    <property type="project" value="UniProtKB-UniRule"/>
</dbReference>
<evidence type="ECO:0000313" key="10">
    <source>
        <dbReference type="Proteomes" id="UP000217265"/>
    </source>
</evidence>
<dbReference type="InterPro" id="IPR008280">
    <property type="entry name" value="Tub_FtsZ_C"/>
</dbReference>
<comment type="subcellular location">
    <subcellularLocation>
        <location evidence="4">Cytoplasm</location>
    </subcellularLocation>
    <text evidence="4">Assembles at midcell at the inner surface of the cytoplasmic membrane.</text>
</comment>